<dbReference type="EMBL" id="MFKE01000016">
    <property type="protein sequence ID" value="OGG35268.1"/>
    <property type="molecule type" value="Genomic_DNA"/>
</dbReference>
<gene>
    <name evidence="1" type="ORF">A2363_02485</name>
</gene>
<comment type="caution">
    <text evidence="1">The sequence shown here is derived from an EMBL/GenBank/DDBJ whole genome shotgun (WGS) entry which is preliminary data.</text>
</comment>
<proteinExistence type="predicted"/>
<organism evidence="1 2">
    <name type="scientific">Candidatus Gottesmanbacteria bacterium RIFOXYB1_FULL_47_11</name>
    <dbReference type="NCBI Taxonomy" id="1798401"/>
    <lineage>
        <taxon>Bacteria</taxon>
        <taxon>Candidatus Gottesmaniibacteriota</taxon>
    </lineage>
</organism>
<dbReference type="InterPro" id="IPR015867">
    <property type="entry name" value="N-reg_PII/ATP_PRibTrfase_C"/>
</dbReference>
<evidence type="ECO:0000313" key="2">
    <source>
        <dbReference type="Proteomes" id="UP000176186"/>
    </source>
</evidence>
<dbReference type="PANTHER" id="PTHR41774">
    <property type="match status" value="1"/>
</dbReference>
<protein>
    <recommendedName>
        <fullName evidence="3">NGG1p interacting factor NIF3</fullName>
    </recommendedName>
</protein>
<evidence type="ECO:0000313" key="1">
    <source>
        <dbReference type="EMBL" id="OGG35268.1"/>
    </source>
</evidence>
<sequence length="104" mass="11626">MNYQLFVFCPDDETIINKIIDAASNAGAGILENYSHCAFVTRGKSQWKSEQGAHPSEGKVGELTKVTGAKIEMRCSEKKRIAVEKAIRKVHPYEEPDIQFILLS</sequence>
<dbReference type="AlphaFoldDB" id="A0A1F6BEG3"/>
<name>A0A1F6BEG3_9BACT</name>
<dbReference type="Proteomes" id="UP000176186">
    <property type="component" value="Unassembled WGS sequence"/>
</dbReference>
<dbReference type="Gene3D" id="3.30.70.120">
    <property type="match status" value="1"/>
</dbReference>
<dbReference type="PANTHER" id="PTHR41774:SF1">
    <property type="entry name" value="NGG1P INTERACTING FACTOR NIF3"/>
    <property type="match status" value="1"/>
</dbReference>
<dbReference type="STRING" id="1798401.A2363_02485"/>
<accession>A0A1F6BEG3</accession>
<dbReference type="SUPFAM" id="SSF102705">
    <property type="entry name" value="NIF3 (NGG1p interacting factor 3)-like"/>
    <property type="match status" value="1"/>
</dbReference>
<reference evidence="1 2" key="1">
    <citation type="journal article" date="2016" name="Nat. Commun.">
        <title>Thousands of microbial genomes shed light on interconnected biogeochemical processes in an aquifer system.</title>
        <authorList>
            <person name="Anantharaman K."/>
            <person name="Brown C.T."/>
            <person name="Hug L.A."/>
            <person name="Sharon I."/>
            <person name="Castelle C.J."/>
            <person name="Probst A.J."/>
            <person name="Thomas B.C."/>
            <person name="Singh A."/>
            <person name="Wilkins M.J."/>
            <person name="Karaoz U."/>
            <person name="Brodie E.L."/>
            <person name="Williams K.H."/>
            <person name="Hubbard S.S."/>
            <person name="Banfield J.F."/>
        </authorList>
    </citation>
    <scope>NUCLEOTIDE SEQUENCE [LARGE SCALE GENOMIC DNA]</scope>
</reference>
<evidence type="ECO:0008006" key="3">
    <source>
        <dbReference type="Google" id="ProtNLM"/>
    </source>
</evidence>
<dbReference type="InterPro" id="IPR036069">
    <property type="entry name" value="DUF34/NIF3_sf"/>
</dbReference>